<proteinExistence type="predicted"/>
<reference evidence="2" key="2">
    <citation type="submission" date="2021-04" db="EMBL/GenBank/DDBJ databases">
        <authorList>
            <person name="Gilroy R."/>
        </authorList>
    </citation>
    <scope>NUCLEOTIDE SEQUENCE</scope>
    <source>
        <strain evidence="2">CHK193-4272</strain>
    </source>
</reference>
<dbReference type="PANTHER" id="PTHR33295:SF18">
    <property type="entry name" value="AAA+ ATPASE DOMAIN-CONTAINING PROTEIN"/>
    <property type="match status" value="1"/>
</dbReference>
<dbReference type="PANTHER" id="PTHR33295">
    <property type="entry name" value="ATPASE"/>
    <property type="match status" value="1"/>
</dbReference>
<accession>A0A9D1PJ87</accession>
<organism evidence="2 3">
    <name type="scientific">Candidatus Butyricicoccus avistercoris</name>
    <dbReference type="NCBI Taxonomy" id="2838518"/>
    <lineage>
        <taxon>Bacteria</taxon>
        <taxon>Bacillati</taxon>
        <taxon>Bacillota</taxon>
        <taxon>Clostridia</taxon>
        <taxon>Eubacteriales</taxon>
        <taxon>Butyricicoccaceae</taxon>
        <taxon>Butyricicoccus</taxon>
    </lineage>
</organism>
<name>A0A9D1PJ87_9FIRM</name>
<protein>
    <submittedName>
        <fullName evidence="2">AAA family ATPase</fullName>
    </submittedName>
</protein>
<evidence type="ECO:0000313" key="2">
    <source>
        <dbReference type="EMBL" id="HIV62111.1"/>
    </source>
</evidence>
<evidence type="ECO:0000259" key="1">
    <source>
        <dbReference type="Pfam" id="PF13173"/>
    </source>
</evidence>
<dbReference type="Gene3D" id="3.40.50.300">
    <property type="entry name" value="P-loop containing nucleotide triphosphate hydrolases"/>
    <property type="match status" value="1"/>
</dbReference>
<dbReference type="AlphaFoldDB" id="A0A9D1PJ87"/>
<dbReference type="SUPFAM" id="SSF52540">
    <property type="entry name" value="P-loop containing nucleoside triphosphate hydrolases"/>
    <property type="match status" value="1"/>
</dbReference>
<sequence length="424" mass="49686">MVFTRIKKDVLEILYAHNIWWHDFFFKDYDYERDEVNKILDLLKNSDDIIVLQGIRGIGKTVIIKQAIKKLLNYGIEPTNILYIPLENSLLSSLTIENIINVYQQYVCRAETSYYFIDELFLSKTSDFNNISNLTNGSKVVVAQSFNNVKQVRKKNISKINVYPLSFIEYCNILDLVCIDNDKKFDNLYSLLNMQTDVCNSLCKDFKRVGCEFENYLFYGGFPYIDCNDADFIEVKKINQIINTIMSDDMGVVFSQKHIDKLKYLYVYICGNSADIFSNLEFLITNKGYRKKYIDYLVDNNLVYKVMSFDNNRHYKLYLTSNSIQQAVLCYCKDSITMNKQMQVETTIYHNLLKLNRSLNIKIGFYTKSQTNHDICLIYHDDNRIFIKIIGNENPVVKIFDDYGRNLTLKSGEFLYILGLLKSL</sequence>
<dbReference type="Pfam" id="PF13173">
    <property type="entry name" value="AAA_14"/>
    <property type="match status" value="1"/>
</dbReference>
<gene>
    <name evidence="2" type="ORF">H9746_04585</name>
</gene>
<dbReference type="InterPro" id="IPR027417">
    <property type="entry name" value="P-loop_NTPase"/>
</dbReference>
<reference evidence="2" key="1">
    <citation type="journal article" date="2021" name="PeerJ">
        <title>Extensive microbial diversity within the chicken gut microbiome revealed by metagenomics and culture.</title>
        <authorList>
            <person name="Gilroy R."/>
            <person name="Ravi A."/>
            <person name="Getino M."/>
            <person name="Pursley I."/>
            <person name="Horton D.L."/>
            <person name="Alikhan N.F."/>
            <person name="Baker D."/>
            <person name="Gharbi K."/>
            <person name="Hall N."/>
            <person name="Watson M."/>
            <person name="Adriaenssens E.M."/>
            <person name="Foster-Nyarko E."/>
            <person name="Jarju S."/>
            <person name="Secka A."/>
            <person name="Antonio M."/>
            <person name="Oren A."/>
            <person name="Chaudhuri R.R."/>
            <person name="La Ragione R."/>
            <person name="Hildebrand F."/>
            <person name="Pallen M.J."/>
        </authorList>
    </citation>
    <scope>NUCLEOTIDE SEQUENCE</scope>
    <source>
        <strain evidence="2">CHK193-4272</strain>
    </source>
</reference>
<evidence type="ECO:0000313" key="3">
    <source>
        <dbReference type="Proteomes" id="UP000886808"/>
    </source>
</evidence>
<dbReference type="Proteomes" id="UP000886808">
    <property type="component" value="Unassembled WGS sequence"/>
</dbReference>
<feature type="domain" description="AAA" evidence="1">
    <location>
        <begin position="48"/>
        <end position="171"/>
    </location>
</feature>
<dbReference type="InterPro" id="IPR041682">
    <property type="entry name" value="AAA_14"/>
</dbReference>
<dbReference type="EMBL" id="DXIE01000028">
    <property type="protein sequence ID" value="HIV62111.1"/>
    <property type="molecule type" value="Genomic_DNA"/>
</dbReference>
<comment type="caution">
    <text evidence="2">The sequence shown here is derived from an EMBL/GenBank/DDBJ whole genome shotgun (WGS) entry which is preliminary data.</text>
</comment>